<keyword evidence="2" id="KW-1133">Transmembrane helix</keyword>
<name>A0A229P1D8_9BACL</name>
<keyword evidence="1" id="KW-0175">Coiled coil</keyword>
<gene>
    <name evidence="3" type="ORF">CGZ75_04720</name>
</gene>
<dbReference type="Proteomes" id="UP000215145">
    <property type="component" value="Unassembled WGS sequence"/>
</dbReference>
<keyword evidence="4" id="KW-1185">Reference proteome</keyword>
<dbReference type="EMBL" id="NMUQ01000001">
    <property type="protein sequence ID" value="OXM16012.1"/>
    <property type="molecule type" value="Genomic_DNA"/>
</dbReference>
<organism evidence="3 4">
    <name type="scientific">Paenibacillus herberti</name>
    <dbReference type="NCBI Taxonomy" id="1619309"/>
    <lineage>
        <taxon>Bacteria</taxon>
        <taxon>Bacillati</taxon>
        <taxon>Bacillota</taxon>
        <taxon>Bacilli</taxon>
        <taxon>Bacillales</taxon>
        <taxon>Paenibacillaceae</taxon>
        <taxon>Paenibacillus</taxon>
    </lineage>
</organism>
<proteinExistence type="predicted"/>
<evidence type="ECO:0000313" key="4">
    <source>
        <dbReference type="Proteomes" id="UP000215145"/>
    </source>
</evidence>
<reference evidence="3 4" key="1">
    <citation type="submission" date="2017-07" db="EMBL/GenBank/DDBJ databases">
        <title>Paenibacillus herberti R33 genome sequencing and assembly.</title>
        <authorList>
            <person name="Su W."/>
        </authorList>
    </citation>
    <scope>NUCLEOTIDE SEQUENCE [LARGE SCALE GENOMIC DNA]</scope>
    <source>
        <strain evidence="3 4">R33</strain>
    </source>
</reference>
<dbReference type="RefSeq" id="WP_089523097.1">
    <property type="nucleotide sequence ID" value="NZ_NMUQ01000001.1"/>
</dbReference>
<dbReference type="OrthoDB" id="1682562at2"/>
<dbReference type="AlphaFoldDB" id="A0A229P1D8"/>
<keyword evidence="2" id="KW-0812">Transmembrane</keyword>
<evidence type="ECO:0000313" key="3">
    <source>
        <dbReference type="EMBL" id="OXM16012.1"/>
    </source>
</evidence>
<evidence type="ECO:0008006" key="5">
    <source>
        <dbReference type="Google" id="ProtNLM"/>
    </source>
</evidence>
<accession>A0A229P1D8</accession>
<protein>
    <recommendedName>
        <fullName evidence="5">DUF2802 domain-containing protein</fullName>
    </recommendedName>
</protein>
<evidence type="ECO:0000256" key="2">
    <source>
        <dbReference type="SAM" id="Phobius"/>
    </source>
</evidence>
<sequence length="198" mass="21770">MDFQPWHYIVLIGALVLVWSNLLSRKRKAGEQAEGKAPGAGLQGMELALEQFMENMEESQRHLTGIVVASKEQEREEAERKEARIAELEKQCRLLQQELEGQAALIASASATVVAGELTSGVPAEGNSMAATAIEATEDVEAPPAVKPGIRERFEPLFQLHEQGCSVEQIAKKLGMNKGEVMLIQQLARQEESRYEAS</sequence>
<comment type="caution">
    <text evidence="3">The sequence shown here is derived from an EMBL/GenBank/DDBJ whole genome shotgun (WGS) entry which is preliminary data.</text>
</comment>
<feature type="transmembrane region" description="Helical" evidence="2">
    <location>
        <begin position="6"/>
        <end position="23"/>
    </location>
</feature>
<feature type="coiled-coil region" evidence="1">
    <location>
        <begin position="42"/>
        <end position="105"/>
    </location>
</feature>
<keyword evidence="2" id="KW-0472">Membrane</keyword>
<evidence type="ECO:0000256" key="1">
    <source>
        <dbReference type="SAM" id="Coils"/>
    </source>
</evidence>